<evidence type="ECO:0000256" key="4">
    <source>
        <dbReference type="ARBA" id="ARBA00023239"/>
    </source>
</evidence>
<reference evidence="11" key="2">
    <citation type="journal article" date="2020" name="Microorganisms">
        <title>Osmotic Adaptation and Compatible Solute Biosynthesis of Phototrophic Bacteria as Revealed from Genome Analyses.</title>
        <authorList>
            <person name="Imhoff J.F."/>
            <person name="Rahn T."/>
            <person name="Kunzel S."/>
            <person name="Keller A."/>
            <person name="Neulinger S.C."/>
        </authorList>
    </citation>
    <scope>NUCLEOTIDE SEQUENCE</scope>
    <source>
        <strain evidence="11">DSM 11080</strain>
    </source>
</reference>
<dbReference type="AlphaFoldDB" id="A0AAJ0U4T7"/>
<dbReference type="EMBL" id="NRSJ01000020">
    <property type="protein sequence ID" value="MBK1705279.1"/>
    <property type="molecule type" value="Genomic_DNA"/>
</dbReference>
<evidence type="ECO:0000259" key="10">
    <source>
        <dbReference type="Pfam" id="PF02602"/>
    </source>
</evidence>
<dbReference type="InterPro" id="IPR039793">
    <property type="entry name" value="UROS/Hem4"/>
</dbReference>
<keyword evidence="12" id="KW-1185">Reference proteome</keyword>
<comment type="similarity">
    <text evidence="2 9">Belongs to the uroporphyrinogen-III synthase family.</text>
</comment>
<organism evidence="11 12">
    <name type="scientific">Halochromatium glycolicum</name>
    <dbReference type="NCBI Taxonomy" id="85075"/>
    <lineage>
        <taxon>Bacteria</taxon>
        <taxon>Pseudomonadati</taxon>
        <taxon>Pseudomonadota</taxon>
        <taxon>Gammaproteobacteria</taxon>
        <taxon>Chromatiales</taxon>
        <taxon>Chromatiaceae</taxon>
        <taxon>Halochromatium</taxon>
    </lineage>
</organism>
<accession>A0AAJ0U4T7</accession>
<dbReference type="PANTHER" id="PTHR38042:SF1">
    <property type="entry name" value="UROPORPHYRINOGEN-III SYNTHASE, CHLOROPLASTIC"/>
    <property type="match status" value="1"/>
</dbReference>
<reference evidence="11" key="1">
    <citation type="submission" date="2017-08" db="EMBL/GenBank/DDBJ databases">
        <authorList>
            <person name="Imhoff J.F."/>
            <person name="Rahn T."/>
            <person name="Kuenzel S."/>
            <person name="Neulinger S.C."/>
        </authorList>
    </citation>
    <scope>NUCLEOTIDE SEQUENCE</scope>
    <source>
        <strain evidence="11">DSM 11080</strain>
    </source>
</reference>
<dbReference type="SUPFAM" id="SSF69618">
    <property type="entry name" value="HemD-like"/>
    <property type="match status" value="1"/>
</dbReference>
<dbReference type="GO" id="GO:0004852">
    <property type="term" value="F:uroporphyrinogen-III synthase activity"/>
    <property type="evidence" value="ECO:0007669"/>
    <property type="project" value="UniProtKB-UniRule"/>
</dbReference>
<name>A0AAJ0U4T7_9GAMM</name>
<dbReference type="CDD" id="cd06578">
    <property type="entry name" value="HemD"/>
    <property type="match status" value="1"/>
</dbReference>
<evidence type="ECO:0000256" key="7">
    <source>
        <dbReference type="ARBA" id="ARBA00040167"/>
    </source>
</evidence>
<dbReference type="InterPro" id="IPR003754">
    <property type="entry name" value="4pyrrol_synth_uPrphyn_synth"/>
</dbReference>
<dbReference type="GO" id="GO:0006782">
    <property type="term" value="P:protoporphyrinogen IX biosynthetic process"/>
    <property type="evidence" value="ECO:0007669"/>
    <property type="project" value="UniProtKB-UniRule"/>
</dbReference>
<dbReference type="Gene3D" id="3.40.50.10090">
    <property type="match status" value="2"/>
</dbReference>
<evidence type="ECO:0000256" key="1">
    <source>
        <dbReference type="ARBA" id="ARBA00004772"/>
    </source>
</evidence>
<sequence>MKTVLVTRPREQAKPFADALQQAGLRPLLFPTIAIRCLDDWALPDPDRFAGVFFTSANAVHCFCGRLGREAPEPLAGLRRSRVWAVGPATASALAQYGIETEPLPKRADAVHLMAAIDPAAIAGQSFLFLRGSLSLGTIPAVIAEQGGRCTALTVYENQPPALEEATRIKRLLHAGQLDCLSFTSPSTVENFFKAMGGTELPAGVLIAAIGTTTAAAIEQLGLEVAIQPQVFDAPSLAEAIAARLGGPR</sequence>
<feature type="domain" description="Tetrapyrrole biosynthesis uroporphyrinogen III synthase" evidence="10">
    <location>
        <begin position="16"/>
        <end position="238"/>
    </location>
</feature>
<protein>
    <recommendedName>
        <fullName evidence="7 9">Uroporphyrinogen-III synthase</fullName>
        <ecNumber evidence="3 9">4.2.1.75</ecNumber>
    </recommendedName>
</protein>
<keyword evidence="4 9" id="KW-0456">Lyase</keyword>
<dbReference type="GO" id="GO:0006780">
    <property type="term" value="P:uroporphyrinogen III biosynthetic process"/>
    <property type="evidence" value="ECO:0007669"/>
    <property type="project" value="UniProtKB-UniRule"/>
</dbReference>
<comment type="caution">
    <text evidence="11">The sequence shown here is derived from an EMBL/GenBank/DDBJ whole genome shotgun (WGS) entry which is preliminary data.</text>
</comment>
<dbReference type="Proteomes" id="UP001296776">
    <property type="component" value="Unassembled WGS sequence"/>
</dbReference>
<comment type="function">
    <text evidence="6 9">Catalyzes cyclization of the linear tetrapyrrole, hydroxymethylbilane, to the macrocyclic uroporphyrinogen III.</text>
</comment>
<evidence type="ECO:0000256" key="8">
    <source>
        <dbReference type="ARBA" id="ARBA00048617"/>
    </source>
</evidence>
<dbReference type="Pfam" id="PF02602">
    <property type="entry name" value="HEM4"/>
    <property type="match status" value="1"/>
</dbReference>
<gene>
    <name evidence="11" type="ORF">CKO40_12175</name>
</gene>
<proteinExistence type="inferred from homology"/>
<evidence type="ECO:0000256" key="2">
    <source>
        <dbReference type="ARBA" id="ARBA00008133"/>
    </source>
</evidence>
<keyword evidence="5 9" id="KW-0627">Porphyrin biosynthesis</keyword>
<evidence type="ECO:0000256" key="9">
    <source>
        <dbReference type="RuleBase" id="RU366031"/>
    </source>
</evidence>
<evidence type="ECO:0000256" key="3">
    <source>
        <dbReference type="ARBA" id="ARBA00013109"/>
    </source>
</evidence>
<dbReference type="InterPro" id="IPR036108">
    <property type="entry name" value="4pyrrol_syn_uPrphyn_synt_sf"/>
</dbReference>
<comment type="catalytic activity">
    <reaction evidence="8 9">
        <text>hydroxymethylbilane = uroporphyrinogen III + H2O</text>
        <dbReference type="Rhea" id="RHEA:18965"/>
        <dbReference type="ChEBI" id="CHEBI:15377"/>
        <dbReference type="ChEBI" id="CHEBI:57308"/>
        <dbReference type="ChEBI" id="CHEBI:57845"/>
        <dbReference type="EC" id="4.2.1.75"/>
    </reaction>
</comment>
<evidence type="ECO:0000313" key="12">
    <source>
        <dbReference type="Proteomes" id="UP001296776"/>
    </source>
</evidence>
<evidence type="ECO:0000256" key="6">
    <source>
        <dbReference type="ARBA" id="ARBA00037589"/>
    </source>
</evidence>
<dbReference type="PANTHER" id="PTHR38042">
    <property type="entry name" value="UROPORPHYRINOGEN-III SYNTHASE, CHLOROPLASTIC"/>
    <property type="match status" value="1"/>
</dbReference>
<evidence type="ECO:0000313" key="11">
    <source>
        <dbReference type="EMBL" id="MBK1705279.1"/>
    </source>
</evidence>
<comment type="pathway">
    <text evidence="1 9">Porphyrin-containing compound metabolism; protoporphyrin-IX biosynthesis; coproporphyrinogen-III from 5-aminolevulinate: step 3/4.</text>
</comment>
<dbReference type="EC" id="4.2.1.75" evidence="3 9"/>
<evidence type="ECO:0000256" key="5">
    <source>
        <dbReference type="ARBA" id="ARBA00023244"/>
    </source>
</evidence>
<dbReference type="RefSeq" id="WP_200346495.1">
    <property type="nucleotide sequence ID" value="NZ_NRSJ01000020.1"/>
</dbReference>